<dbReference type="CDD" id="cd16015">
    <property type="entry name" value="LTA_synthase"/>
    <property type="match status" value="1"/>
</dbReference>
<evidence type="ECO:0000313" key="8">
    <source>
        <dbReference type="EMBL" id="VAX12638.1"/>
    </source>
</evidence>
<name>A0A3B1BME2_9ZZZZ</name>
<organism evidence="8">
    <name type="scientific">hydrothermal vent metagenome</name>
    <dbReference type="NCBI Taxonomy" id="652676"/>
    <lineage>
        <taxon>unclassified sequences</taxon>
        <taxon>metagenomes</taxon>
        <taxon>ecological metagenomes</taxon>
    </lineage>
</organism>
<dbReference type="Pfam" id="PF00884">
    <property type="entry name" value="Sulfatase"/>
    <property type="match status" value="1"/>
</dbReference>
<comment type="subcellular location">
    <subcellularLocation>
        <location evidence="1">Cell membrane</location>
        <topology evidence="1">Multi-pass membrane protein</topology>
    </subcellularLocation>
</comment>
<dbReference type="InterPro" id="IPR050448">
    <property type="entry name" value="OpgB/LTA_synthase_biosynth"/>
</dbReference>
<evidence type="ECO:0000256" key="2">
    <source>
        <dbReference type="ARBA" id="ARBA00022475"/>
    </source>
</evidence>
<feature type="transmembrane region" description="Helical" evidence="6">
    <location>
        <begin position="178"/>
        <end position="196"/>
    </location>
</feature>
<dbReference type="SUPFAM" id="SSF53649">
    <property type="entry name" value="Alkaline phosphatase-like"/>
    <property type="match status" value="1"/>
</dbReference>
<feature type="transmembrane region" description="Helical" evidence="6">
    <location>
        <begin position="141"/>
        <end position="158"/>
    </location>
</feature>
<feature type="transmembrane region" description="Helical" evidence="6">
    <location>
        <begin position="88"/>
        <end position="112"/>
    </location>
</feature>
<dbReference type="Gene3D" id="3.40.720.10">
    <property type="entry name" value="Alkaline Phosphatase, subunit A"/>
    <property type="match status" value="1"/>
</dbReference>
<reference evidence="8" key="1">
    <citation type="submission" date="2018-06" db="EMBL/GenBank/DDBJ databases">
        <authorList>
            <person name="Zhirakovskaya E."/>
        </authorList>
    </citation>
    <scope>NUCLEOTIDE SEQUENCE</scope>
</reference>
<keyword evidence="4 6" id="KW-1133">Transmembrane helix</keyword>
<keyword evidence="5 6" id="KW-0472">Membrane</keyword>
<evidence type="ECO:0000256" key="1">
    <source>
        <dbReference type="ARBA" id="ARBA00004651"/>
    </source>
</evidence>
<evidence type="ECO:0000256" key="5">
    <source>
        <dbReference type="ARBA" id="ARBA00023136"/>
    </source>
</evidence>
<dbReference type="AlphaFoldDB" id="A0A3B1BME2"/>
<feature type="domain" description="Sulfatase N-terminal" evidence="7">
    <location>
        <begin position="281"/>
        <end position="566"/>
    </location>
</feature>
<feature type="transmembrane region" description="Helical" evidence="6">
    <location>
        <begin position="57"/>
        <end position="76"/>
    </location>
</feature>
<dbReference type="PANTHER" id="PTHR47371">
    <property type="entry name" value="LIPOTEICHOIC ACID SYNTHASE"/>
    <property type="match status" value="1"/>
</dbReference>
<accession>A0A3B1BME2</accession>
<dbReference type="EMBL" id="UOFZ01000058">
    <property type="protein sequence ID" value="VAX12638.1"/>
    <property type="molecule type" value="Genomic_DNA"/>
</dbReference>
<gene>
    <name evidence="8" type="ORF">MNBD_GAMMA24-176</name>
</gene>
<keyword evidence="2" id="KW-1003">Cell membrane</keyword>
<sequence>MQKLPRLLHFLINILLINLALFFLFRLAFWLYFKNPADPIPGGMLLHSFYLGFKYDLRLALLMILPLFLLGGLRILSPFESRLMRNIWFTYLSLSFFIILLFYYFHFGYYAYLQQPMNATVLRFAYNLETSLQMVTESYPVVWISLSLLALLGAYLWLMHHLLQRARDYANPSFQGWYKTGIITLSTVLLLFGLYGKLSWYPLRWSEAFSNVHNFAPAVTLNPVLYFFNTLKNKNISYDENKTRASYALMSQYLGVDHPDSKTLNYRRNITQPGTYAAKRPNIVMVFLESFASYKTGTFGNPLNPTPNFDALAKQSLQYRRYYSPHTGTARSVFAAITGIPDIELNKTSSRNPLVVNQHTIVNAFKGYKKFYFLGGSANWGNIRGLLQHNIKDLDVHEEGDYSSPRIDVWGISDLDLFKEANKVLAQQTQPFFAIIQTSGNHRPYTIPEDNHGFKLLHEDKETLRKAGFISEKEFNSFRFMDHSLGFFMQQVRKAGYLNNTIFVFYGDHGITGYGGEQTPKFESTYKLTGFHTPLLFYAPGLITQPKMDDKPASEVDLLPTIAGLAAPGYVDTTLGRDLRDPRFDKQRYAFTIVHYSNPEIGLVGKDYYFRMREDGSNKLLVDAHSPTPGKSVLAAHPKIAAQMEALTRGIHETAKYMRYHNPHQP</sequence>
<evidence type="ECO:0000256" key="4">
    <source>
        <dbReference type="ARBA" id="ARBA00022989"/>
    </source>
</evidence>
<dbReference type="InterPro" id="IPR012160">
    <property type="entry name" value="LtaS-like"/>
</dbReference>
<evidence type="ECO:0000259" key="7">
    <source>
        <dbReference type="Pfam" id="PF00884"/>
    </source>
</evidence>
<dbReference type="PANTHER" id="PTHR47371:SF3">
    <property type="entry name" value="PHOSPHOGLYCEROL TRANSFERASE I"/>
    <property type="match status" value="1"/>
</dbReference>
<dbReference type="InterPro" id="IPR000917">
    <property type="entry name" value="Sulfatase_N"/>
</dbReference>
<proteinExistence type="predicted"/>
<evidence type="ECO:0000256" key="6">
    <source>
        <dbReference type="SAM" id="Phobius"/>
    </source>
</evidence>
<keyword evidence="3 6" id="KW-0812">Transmembrane</keyword>
<evidence type="ECO:0000256" key="3">
    <source>
        <dbReference type="ARBA" id="ARBA00022692"/>
    </source>
</evidence>
<feature type="transmembrane region" description="Helical" evidence="6">
    <location>
        <begin position="7"/>
        <end position="33"/>
    </location>
</feature>
<protein>
    <submittedName>
        <fullName evidence="8">Sulfatase family protein</fullName>
    </submittedName>
</protein>
<dbReference type="InterPro" id="IPR017850">
    <property type="entry name" value="Alkaline_phosphatase_core_sf"/>
</dbReference>
<dbReference type="GO" id="GO:0005886">
    <property type="term" value="C:plasma membrane"/>
    <property type="evidence" value="ECO:0007669"/>
    <property type="project" value="UniProtKB-SubCell"/>
</dbReference>
<dbReference type="PIRSF" id="PIRSF005091">
    <property type="entry name" value="Mmb_sulf_HI1246"/>
    <property type="match status" value="1"/>
</dbReference>